<evidence type="ECO:0000256" key="14">
    <source>
        <dbReference type="RuleBase" id="RU365096"/>
    </source>
</evidence>
<dbReference type="SMART" id="SM00525">
    <property type="entry name" value="FES"/>
    <property type="match status" value="1"/>
</dbReference>
<comment type="cofactor">
    <cofactor evidence="14">
        <name>[4Fe-4S] cluster</name>
        <dbReference type="ChEBI" id="CHEBI:49883"/>
    </cofactor>
    <text evidence="14">Binds 1 [4Fe-4S] cluster.</text>
</comment>
<dbReference type="InterPro" id="IPR005760">
    <property type="entry name" value="A/G_AdeGlyc_MutY"/>
</dbReference>
<dbReference type="CDD" id="cd03431">
    <property type="entry name" value="NUDIX_DNA_Glycosylase_C-MutY"/>
    <property type="match status" value="1"/>
</dbReference>
<keyword evidence="11" id="KW-0411">Iron-sulfur</keyword>
<dbReference type="NCBIfam" id="TIGR01084">
    <property type="entry name" value="mutY"/>
    <property type="match status" value="1"/>
</dbReference>
<evidence type="ECO:0000256" key="5">
    <source>
        <dbReference type="ARBA" id="ARBA00022023"/>
    </source>
</evidence>
<comment type="function">
    <text evidence="2">Adenine glycosylase active on G-A mispairs. MutY also corrects error-prone DNA synthesis past GO lesions which are due to the oxidatively damaged form of guanine: 7,8-dihydro-8-oxoguanine (8-oxo-dGTP).</text>
</comment>
<dbReference type="EC" id="3.2.2.31" evidence="4 14"/>
<dbReference type="GO" id="GO:0000701">
    <property type="term" value="F:purine-specific mismatch base pair DNA N-glycosylase activity"/>
    <property type="evidence" value="ECO:0007669"/>
    <property type="project" value="UniProtKB-EC"/>
</dbReference>
<dbReference type="Proteomes" id="UP000199095">
    <property type="component" value="Unassembled WGS sequence"/>
</dbReference>
<evidence type="ECO:0000256" key="1">
    <source>
        <dbReference type="ARBA" id="ARBA00000843"/>
    </source>
</evidence>
<keyword evidence="12" id="KW-0234">DNA repair</keyword>
<reference evidence="17" key="1">
    <citation type="submission" date="2016-10" db="EMBL/GenBank/DDBJ databases">
        <authorList>
            <person name="Varghese N."/>
            <person name="Submissions S."/>
        </authorList>
    </citation>
    <scope>NUCLEOTIDE SEQUENCE [LARGE SCALE GENOMIC DNA]</scope>
    <source>
        <strain evidence="17">CGMCC 1.3566</strain>
    </source>
</reference>
<keyword evidence="7" id="KW-0479">Metal-binding</keyword>
<dbReference type="GO" id="GO:0046872">
    <property type="term" value="F:metal ion binding"/>
    <property type="evidence" value="ECO:0007669"/>
    <property type="project" value="UniProtKB-UniRule"/>
</dbReference>
<dbReference type="SUPFAM" id="SSF55811">
    <property type="entry name" value="Nudix"/>
    <property type="match status" value="1"/>
</dbReference>
<feature type="domain" description="HhH-GPD" evidence="15">
    <location>
        <begin position="48"/>
        <end position="199"/>
    </location>
</feature>
<evidence type="ECO:0000256" key="6">
    <source>
        <dbReference type="ARBA" id="ARBA00022485"/>
    </source>
</evidence>
<dbReference type="InterPro" id="IPR000445">
    <property type="entry name" value="HhH_motif"/>
</dbReference>
<proteinExistence type="inferred from homology"/>
<evidence type="ECO:0000256" key="2">
    <source>
        <dbReference type="ARBA" id="ARBA00002933"/>
    </source>
</evidence>
<evidence type="ECO:0000256" key="8">
    <source>
        <dbReference type="ARBA" id="ARBA00022763"/>
    </source>
</evidence>
<evidence type="ECO:0000256" key="12">
    <source>
        <dbReference type="ARBA" id="ARBA00023204"/>
    </source>
</evidence>
<protein>
    <recommendedName>
        <fullName evidence="5 14">Adenine DNA glycosylase</fullName>
        <ecNumber evidence="4 14">3.2.2.31</ecNumber>
    </recommendedName>
</protein>
<dbReference type="InterPro" id="IPR023170">
    <property type="entry name" value="HhH_base_excis_C"/>
</dbReference>
<keyword evidence="8 14" id="KW-0227">DNA damage</keyword>
<evidence type="ECO:0000256" key="4">
    <source>
        <dbReference type="ARBA" id="ARBA00012045"/>
    </source>
</evidence>
<dbReference type="FunFam" id="1.10.340.30:FF:000002">
    <property type="entry name" value="Adenine DNA glycosylase"/>
    <property type="match status" value="1"/>
</dbReference>
<keyword evidence="6" id="KW-0004">4Fe-4S</keyword>
<dbReference type="EMBL" id="FOHJ01000007">
    <property type="protein sequence ID" value="SET71189.1"/>
    <property type="molecule type" value="Genomic_DNA"/>
</dbReference>
<evidence type="ECO:0000256" key="10">
    <source>
        <dbReference type="ARBA" id="ARBA00023004"/>
    </source>
</evidence>
<dbReference type="RefSeq" id="WP_093135560.1">
    <property type="nucleotide sequence ID" value="NZ_FOHJ01000007.1"/>
</dbReference>
<evidence type="ECO:0000313" key="17">
    <source>
        <dbReference type="Proteomes" id="UP000199095"/>
    </source>
</evidence>
<dbReference type="GO" id="GO:0006284">
    <property type="term" value="P:base-excision repair"/>
    <property type="evidence" value="ECO:0007669"/>
    <property type="project" value="UniProtKB-UniRule"/>
</dbReference>
<comment type="catalytic activity">
    <reaction evidence="1 14">
        <text>Hydrolyzes free adenine bases from 7,8-dihydro-8-oxoguanine:adenine mismatched double-stranded DNA, leaving an apurinic site.</text>
        <dbReference type="EC" id="3.2.2.31"/>
    </reaction>
</comment>
<dbReference type="GO" id="GO:0032357">
    <property type="term" value="F:oxidized purine DNA binding"/>
    <property type="evidence" value="ECO:0007669"/>
    <property type="project" value="TreeGrafter"/>
</dbReference>
<keyword evidence="13 14" id="KW-0326">Glycosidase</keyword>
<dbReference type="SMART" id="SM00478">
    <property type="entry name" value="ENDO3c"/>
    <property type="match status" value="1"/>
</dbReference>
<dbReference type="PANTHER" id="PTHR42944:SF1">
    <property type="entry name" value="ADENINE DNA GLYCOSYLASE"/>
    <property type="match status" value="1"/>
</dbReference>
<dbReference type="PANTHER" id="PTHR42944">
    <property type="entry name" value="ADENINE DNA GLYCOSYLASE"/>
    <property type="match status" value="1"/>
</dbReference>
<gene>
    <name evidence="16" type="ORF">SAMN05421676_10734</name>
</gene>
<dbReference type="STRING" id="237682.SAMN05421676_10734"/>
<evidence type="ECO:0000256" key="9">
    <source>
        <dbReference type="ARBA" id="ARBA00022801"/>
    </source>
</evidence>
<keyword evidence="9" id="KW-0378">Hydrolase</keyword>
<dbReference type="InterPro" id="IPR003651">
    <property type="entry name" value="Endonuclease3_FeS-loop_motif"/>
</dbReference>
<dbReference type="Pfam" id="PF14815">
    <property type="entry name" value="NUDIX_4"/>
    <property type="match status" value="1"/>
</dbReference>
<dbReference type="InterPro" id="IPR044298">
    <property type="entry name" value="MIG/MutY"/>
</dbReference>
<evidence type="ECO:0000259" key="15">
    <source>
        <dbReference type="SMART" id="SM00478"/>
    </source>
</evidence>
<dbReference type="GO" id="GO:0051539">
    <property type="term" value="F:4 iron, 4 sulfur cluster binding"/>
    <property type="evidence" value="ECO:0007669"/>
    <property type="project" value="UniProtKB-UniRule"/>
</dbReference>
<dbReference type="SUPFAM" id="SSF48150">
    <property type="entry name" value="DNA-glycosylase"/>
    <property type="match status" value="1"/>
</dbReference>
<dbReference type="Pfam" id="PF00633">
    <property type="entry name" value="HHH"/>
    <property type="match status" value="1"/>
</dbReference>
<evidence type="ECO:0000256" key="13">
    <source>
        <dbReference type="ARBA" id="ARBA00023295"/>
    </source>
</evidence>
<dbReference type="OrthoDB" id="9802365at2"/>
<evidence type="ECO:0000256" key="11">
    <source>
        <dbReference type="ARBA" id="ARBA00023014"/>
    </source>
</evidence>
<evidence type="ECO:0000256" key="3">
    <source>
        <dbReference type="ARBA" id="ARBA00008343"/>
    </source>
</evidence>
<evidence type="ECO:0000313" key="16">
    <source>
        <dbReference type="EMBL" id="SET71189.1"/>
    </source>
</evidence>
<dbReference type="GO" id="GO:0034039">
    <property type="term" value="F:8-oxo-7,8-dihydroguanine DNA N-glycosylase activity"/>
    <property type="evidence" value="ECO:0007669"/>
    <property type="project" value="TreeGrafter"/>
</dbReference>
<evidence type="ECO:0000256" key="7">
    <source>
        <dbReference type="ARBA" id="ARBA00022723"/>
    </source>
</evidence>
<dbReference type="InterPro" id="IPR011257">
    <property type="entry name" value="DNA_glycosylase"/>
</dbReference>
<accession>A0A1I0GLV0</accession>
<dbReference type="GO" id="GO:0006298">
    <property type="term" value="P:mismatch repair"/>
    <property type="evidence" value="ECO:0007669"/>
    <property type="project" value="TreeGrafter"/>
</dbReference>
<dbReference type="InterPro" id="IPR003265">
    <property type="entry name" value="HhH-GPD_domain"/>
</dbReference>
<dbReference type="Gene3D" id="3.90.79.10">
    <property type="entry name" value="Nucleoside Triphosphate Pyrophosphohydrolase"/>
    <property type="match status" value="1"/>
</dbReference>
<comment type="similarity">
    <text evidence="3 14">Belongs to the Nth/MutY family.</text>
</comment>
<dbReference type="Pfam" id="PF00730">
    <property type="entry name" value="HhH-GPD"/>
    <property type="match status" value="1"/>
</dbReference>
<dbReference type="AlphaFoldDB" id="A0A1I0GLV0"/>
<dbReference type="GO" id="GO:0035485">
    <property type="term" value="F:adenine/guanine mispair binding"/>
    <property type="evidence" value="ECO:0007669"/>
    <property type="project" value="TreeGrafter"/>
</dbReference>
<dbReference type="Gene3D" id="1.10.1670.10">
    <property type="entry name" value="Helix-hairpin-Helix base-excision DNA repair enzymes (C-terminal)"/>
    <property type="match status" value="1"/>
</dbReference>
<dbReference type="Gene3D" id="1.10.340.30">
    <property type="entry name" value="Hypothetical protein, domain 2"/>
    <property type="match status" value="1"/>
</dbReference>
<dbReference type="FunFam" id="1.10.1670.10:FF:000002">
    <property type="entry name" value="Adenine DNA glycosylase"/>
    <property type="match status" value="1"/>
</dbReference>
<name>A0A1I0GLV0_9BACI</name>
<keyword evidence="10 14" id="KW-0408">Iron</keyword>
<dbReference type="InterPro" id="IPR015797">
    <property type="entry name" value="NUDIX_hydrolase-like_dom_sf"/>
</dbReference>
<dbReference type="CDD" id="cd00056">
    <property type="entry name" value="ENDO3c"/>
    <property type="match status" value="1"/>
</dbReference>
<sequence length="357" mass="41357">MYDYQSHLEELDIQAFKTDLIQWFKEVHRNLPWRHDPTPYHVWVSEIMLQQTKVDTVIPYYHRFMEKFPTPEALAKADEQDVLKVWEGLGYYSRARNLQTAVREVVEEYNGKVPDNPKELGKLKGVGPYTKGAILSIAFQEPIPAVDGNVMRVISRILRIEEDIAKAKTRKIFEGIITEIISQHDPSSFNQGLMELGALVCKPKNPVCHECPLQVHCQAYKHDLQQTLPIKSTSKAQKTKRYAVLMIRNDNGEILVQKRPEKGLLANLWQFPMIPLDEMDFKNLIQWFRNEYGLELELDKKVTNIKHVFSHLVWQLEVYSATVKGGHVVSDKGIFLDYGELIKLPFPVSHQKIIQLI</sequence>
<dbReference type="InterPro" id="IPR029119">
    <property type="entry name" value="MutY_C"/>
</dbReference>
<organism evidence="16 17">
    <name type="scientific">Salinibacillus kushneri</name>
    <dbReference type="NCBI Taxonomy" id="237682"/>
    <lineage>
        <taxon>Bacteria</taxon>
        <taxon>Bacillati</taxon>
        <taxon>Bacillota</taxon>
        <taxon>Bacilli</taxon>
        <taxon>Bacillales</taxon>
        <taxon>Bacillaceae</taxon>
        <taxon>Salinibacillus</taxon>
    </lineage>
</organism>
<keyword evidence="17" id="KW-1185">Reference proteome</keyword>